<dbReference type="GO" id="GO:0004315">
    <property type="term" value="F:3-oxoacyl-[acyl-carrier-protein] synthase activity"/>
    <property type="evidence" value="ECO:0007669"/>
    <property type="project" value="InterPro"/>
</dbReference>
<feature type="domain" description="Ketosynthase family 3 (KS3)" evidence="17">
    <location>
        <begin position="3"/>
        <end position="445"/>
    </location>
</feature>
<dbReference type="Gene3D" id="3.40.50.720">
    <property type="entry name" value="NAD(P)-binding Rossmann-like Domain"/>
    <property type="match status" value="1"/>
</dbReference>
<dbReference type="Gene3D" id="3.40.366.10">
    <property type="entry name" value="Malonyl-Coenzyme A Acyl Carrier Protein, domain 2"/>
    <property type="match status" value="1"/>
</dbReference>
<keyword evidence="6" id="KW-0808">Transferase</keyword>
<dbReference type="Pfam" id="PF02801">
    <property type="entry name" value="Ketoacyl-synt_C"/>
    <property type="match status" value="1"/>
</dbReference>
<dbReference type="EC" id="2.3.1.85" evidence="1"/>
<evidence type="ECO:0000259" key="17">
    <source>
        <dbReference type="PROSITE" id="PS52004"/>
    </source>
</evidence>
<keyword evidence="3" id="KW-0596">Phosphopantetheine</keyword>
<dbReference type="InterPro" id="IPR016039">
    <property type="entry name" value="Thiolase-like"/>
</dbReference>
<evidence type="ECO:0000259" key="18">
    <source>
        <dbReference type="PROSITE" id="PS52019"/>
    </source>
</evidence>
<keyword evidence="10" id="KW-0560">Oxidoreductase</keyword>
<dbReference type="InterPro" id="IPR011032">
    <property type="entry name" value="GroES-like_sf"/>
</dbReference>
<evidence type="ECO:0000256" key="3">
    <source>
        <dbReference type="ARBA" id="ARBA00022450"/>
    </source>
</evidence>
<dbReference type="SUPFAM" id="SSF53901">
    <property type="entry name" value="Thiolase-like"/>
    <property type="match status" value="3"/>
</dbReference>
<dbReference type="InterPro" id="IPR001227">
    <property type="entry name" value="Ac_transferase_dom_sf"/>
</dbReference>
<evidence type="ECO:0000313" key="19">
    <source>
        <dbReference type="EMBL" id="QGN67248.1"/>
    </source>
</evidence>
<dbReference type="Gene3D" id="1.10.1200.10">
    <property type="entry name" value="ACP-like"/>
    <property type="match status" value="1"/>
</dbReference>
<dbReference type="InterPro" id="IPR014030">
    <property type="entry name" value="Ketoacyl_synth_N"/>
</dbReference>
<dbReference type="GO" id="GO:0004312">
    <property type="term" value="F:fatty acid synthase activity"/>
    <property type="evidence" value="ECO:0007669"/>
    <property type="project" value="UniProtKB-EC"/>
</dbReference>
<dbReference type="InterPro" id="IPR042104">
    <property type="entry name" value="PKS_dehydratase_sf"/>
</dbReference>
<dbReference type="InterPro" id="IPR013968">
    <property type="entry name" value="PKS_KR"/>
</dbReference>
<evidence type="ECO:0000256" key="7">
    <source>
        <dbReference type="ARBA" id="ARBA00022801"/>
    </source>
</evidence>
<feature type="domain" description="PKS/mFAS DH" evidence="18">
    <location>
        <begin position="874"/>
        <end position="1197"/>
    </location>
</feature>
<reference evidence="19" key="1">
    <citation type="submission" date="2019-10" db="EMBL/GenBank/DDBJ databases">
        <authorList>
            <person name="Ma H."/>
            <person name="Pang B."/>
        </authorList>
    </citation>
    <scope>NUCLEOTIDE SEQUENCE</scope>
</reference>
<dbReference type="SMART" id="SM00829">
    <property type="entry name" value="PKS_ER"/>
    <property type="match status" value="1"/>
</dbReference>
<name>A0A650AGY2_9CUCU</name>
<dbReference type="InterPro" id="IPR032821">
    <property type="entry name" value="PKS_assoc"/>
</dbReference>
<feature type="region of interest" description="C-terminal hotdog fold" evidence="16">
    <location>
        <begin position="1013"/>
        <end position="1197"/>
    </location>
</feature>
<dbReference type="Gene3D" id="3.40.47.10">
    <property type="match status" value="2"/>
</dbReference>
<dbReference type="Pfam" id="PF16197">
    <property type="entry name" value="KAsynt_C_assoc"/>
    <property type="match status" value="1"/>
</dbReference>
<dbReference type="Gene3D" id="3.30.70.3290">
    <property type="match status" value="1"/>
</dbReference>
<keyword evidence="7" id="KW-0378">Hydrolase</keyword>
<dbReference type="GO" id="GO:0016491">
    <property type="term" value="F:oxidoreductase activity"/>
    <property type="evidence" value="ECO:0007669"/>
    <property type="project" value="UniProtKB-KW"/>
</dbReference>
<evidence type="ECO:0000256" key="6">
    <source>
        <dbReference type="ARBA" id="ARBA00022679"/>
    </source>
</evidence>
<keyword evidence="4" id="KW-0444">Lipid biosynthesis</keyword>
<dbReference type="GO" id="GO:0016787">
    <property type="term" value="F:hydrolase activity"/>
    <property type="evidence" value="ECO:0007669"/>
    <property type="project" value="UniProtKB-KW"/>
</dbReference>
<dbReference type="InterPro" id="IPR018201">
    <property type="entry name" value="Ketoacyl_synth_AS"/>
</dbReference>
<sequence>MDSDKFVISGISGKFPQCNNVEEFKAALFNGVDLITEEGGRYEFELYGTIRSCGRIPEIDKFDANFFGVPPKQANLMDPRQRLIMESIYECIYDSGYNPNELRGSKTGVYVGLSALNVDRSHRMSDVEGYLNMGLCLALAANKPSFALDFKGPSYSLDAACSSSLYALTVAMRDLERGEIDSAVISATQLVNDPLETLELQKLSMVTEGRCKSFSTERDGYVRAESVVSFFIQKKSDCRRLYCEILGAKANADGFKKEGISYPLYEAQYQLVKELYDSIGVTPDMVDYFETHGTGTIIGDAQECTGIVKYFADRKTPLPVGVTPDMVDYFETHGTGTIIGDAQECTGIVKYFADRKTPLPVGSVKSNMGHAEQAAGLCSIVKAIIAFETGIIPGNLYSETLDKEIPGMGDNTLKLIGENTKFEGSVIGINCFGFGGENAHTIVKRNDKEKIKDYKRPKNRLVQVSGRTEQAVMNYIKQIQQNQDDVEFLALVDQIHKITIEQHNFRGYTILSRQKTQEVGSIIHVKRPIWFIYSGIGTQWSKVGQDLMRIPIFSETINRCAKALEPHDIDLVDIITNKNSNFEDAINVFCSIVSVGVALTDVLQSIGIIPDGIAGHSVGEVVCAYADGTITAEEAILLAYARGYSCKYGNTTKCQMAAVGMSKEEINKIKPDEIAISCQNAPTNITISGPHEAMKTFTRKLSSQGIFAKLVNSMGFGFHSQYVKEAGVMFLDMLKKILKDPKPRSSKWISTSVPPNRQNEEWTKYSGVEYHHNNFCNTALFDQTYQHVPENAIVVEIAGHGLLQAILKKEMGAGTTHISVSNRFSADNEQFLLSAVGKIFLAGGQPDLTKLYTGVTFPVGRGTKMLSPLVEWDHSITWRVPEHKHKYSFGDTTIVNLSNEKYSYLIDHEIDGKIVMPSMGYIDMLWEVLSDRTLKPIENLPIVLEDVKFHRSTILSNDDVTFLINIMHQSGIFEISESGSIVCTGKIRTTDDVSTEFIIPKTPKVDYNAEDKYNILRSTDIYKELSLRGYGYKNIFRGLKECNLQGNGKIQWNGNFCSFLESMLHVDLLSETSRDLRLPASIKQIVIDPETHLELVNGQEEIPISNIVSSHVIKSGGIEITGVVKSSPIPRINTEQNSYLEDYDFVYYETSSENNEDLVLRTALQIILQNNVGPVKKLKICEIVGNDADDATNKKIKDIYDEQSTCDATYFTNTSDNINSKYDVIVVTENVNKSVNLENFSTFLEENGFILFLGKEAKLENKKLQVVYQGKAEERNVYILKPIFEVNENSAVVFVNNTNFNWLKELQTVINNKTSEMVYLVSQNEEYSGVLGLMNCLLTEPSEIKFRSVFIEDEKIKNSFSLRDEFYKNQIKRNLTFNILRGDNRWGTYVHLPAPVLEKKEAENAYVDVLETGNLSTLSWIEKPIDLNSHYDIKVHYSAINAHDVAKVKGEHLQTGTQVEVAQINTNLGTEFSGVTSTNKRIMGLTKYGALTLQTNGDPILTWEVPSKWSLQEAATVPYSHTMCYYSLVVKGQLKANDSILILKCTTPFKIVAINVALAIGCKVFVSVASKEEEECLTKMCPTLNDSNIGDLTDKTFVDRIVTNTDDKGVNVILNSVNTDLLPTCFRLISRDGIFLETEGYNFHIPDSIKTKMALKNNTVHFIFPEDVFNSSLQIKEQIKSLLAKDIQMGVVKPLPNVTFDSSSLSEAFESFEEETNKVLIEVRNESKTETNKILAVPKLYFSPKKTYVIIGGLGGFGLEITEWMIRNGARNVILNSTTGIYNGYQSYCLKKWSSYKDVSVKINQSDISTLKGAEELIKFAQQIGPVGGIFNMALVLKDATILDQTEENFYQVFLPKLLSGQNMDLVTRNLCKNLDHFVVFSSIASGRGIPGQYNYGMANSALERLCEKRKMDQLPAIAIQWGPIAEVEFLAEKGMDDKVYANVQLENFDSCLKTLEYFMLHQHTIGSSVILKAKNSSSVVQKNRSPIETVAHLLGISNLETLNKSLTLSQHGLDSLLATEIKNCLLKYHNIELTSEEIREMSFNALVDMDQN</sequence>
<evidence type="ECO:0000256" key="13">
    <source>
        <dbReference type="ARBA" id="ARBA00023160"/>
    </source>
</evidence>
<keyword evidence="9" id="KW-0521">NADP</keyword>
<accession>A0A650AGY2</accession>
<dbReference type="EMBL" id="MN628295">
    <property type="protein sequence ID" value="QGN67248.1"/>
    <property type="molecule type" value="mRNA"/>
</dbReference>
<dbReference type="Pfam" id="PF00550">
    <property type="entry name" value="PP-binding"/>
    <property type="match status" value="1"/>
</dbReference>
<dbReference type="InterPro" id="IPR036736">
    <property type="entry name" value="ACP-like_sf"/>
</dbReference>
<dbReference type="PANTHER" id="PTHR43775">
    <property type="entry name" value="FATTY ACID SYNTHASE"/>
    <property type="match status" value="1"/>
</dbReference>
<evidence type="ECO:0000256" key="11">
    <source>
        <dbReference type="ARBA" id="ARBA00023027"/>
    </source>
</evidence>
<keyword evidence="13" id="KW-0275">Fatty acid biosynthesis</keyword>
<dbReference type="PROSITE" id="PS52004">
    <property type="entry name" value="KS3_2"/>
    <property type="match status" value="1"/>
</dbReference>
<dbReference type="InterPro" id="IPR020843">
    <property type="entry name" value="ER"/>
</dbReference>
<feature type="region of interest" description="N-terminal hotdog fold" evidence="16">
    <location>
        <begin position="874"/>
        <end position="994"/>
    </location>
</feature>
<dbReference type="Pfam" id="PF00109">
    <property type="entry name" value="ketoacyl-synt"/>
    <property type="match status" value="1"/>
</dbReference>
<dbReference type="Pfam" id="PF21149">
    <property type="entry name" value="FAS_pseudo-KR"/>
    <property type="match status" value="1"/>
</dbReference>
<dbReference type="EMBL" id="MN631091">
    <property type="protein sequence ID" value="QGN67249.1"/>
    <property type="molecule type" value="mRNA"/>
</dbReference>
<dbReference type="InterPro" id="IPR049900">
    <property type="entry name" value="PKS_mFAS_DH"/>
</dbReference>
<evidence type="ECO:0000256" key="2">
    <source>
        <dbReference type="ARBA" id="ARBA00018769"/>
    </source>
</evidence>
<dbReference type="CDD" id="cd00833">
    <property type="entry name" value="PKS"/>
    <property type="match status" value="1"/>
</dbReference>
<dbReference type="SUPFAM" id="SSF47336">
    <property type="entry name" value="ACP-like"/>
    <property type="match status" value="1"/>
</dbReference>
<evidence type="ECO:0000256" key="15">
    <source>
        <dbReference type="ARBA" id="ARBA00044883"/>
    </source>
</evidence>
<evidence type="ECO:0000256" key="14">
    <source>
        <dbReference type="ARBA" id="ARBA00023268"/>
    </source>
</evidence>
<feature type="active site" description="Proton acceptor; for dehydratase activity" evidence="16">
    <location>
        <position position="908"/>
    </location>
</feature>
<evidence type="ECO:0000256" key="16">
    <source>
        <dbReference type="PROSITE-ProRule" id="PRU01363"/>
    </source>
</evidence>
<evidence type="ECO:0000256" key="4">
    <source>
        <dbReference type="ARBA" id="ARBA00022516"/>
    </source>
</evidence>
<dbReference type="PROSITE" id="PS00606">
    <property type="entry name" value="KS3_1"/>
    <property type="match status" value="1"/>
</dbReference>
<evidence type="ECO:0000256" key="12">
    <source>
        <dbReference type="ARBA" id="ARBA00023098"/>
    </source>
</evidence>
<dbReference type="SMART" id="SM00827">
    <property type="entry name" value="PKS_AT"/>
    <property type="match status" value="1"/>
</dbReference>
<dbReference type="InterPro" id="IPR057326">
    <property type="entry name" value="KR_dom"/>
</dbReference>
<evidence type="ECO:0000256" key="9">
    <source>
        <dbReference type="ARBA" id="ARBA00022857"/>
    </source>
</evidence>
<dbReference type="PROSITE" id="PS52019">
    <property type="entry name" value="PKS_MFAS_DH"/>
    <property type="match status" value="1"/>
</dbReference>
<evidence type="ECO:0000256" key="8">
    <source>
        <dbReference type="ARBA" id="ARBA00022832"/>
    </source>
</evidence>
<dbReference type="InterPro" id="IPR016035">
    <property type="entry name" value="Acyl_Trfase/lysoPLipase"/>
</dbReference>
<dbReference type="PANTHER" id="PTHR43775:SF7">
    <property type="entry name" value="FATTY ACID SYNTHASE"/>
    <property type="match status" value="1"/>
</dbReference>
<keyword evidence="14" id="KW-0511">Multifunctional enzyme</keyword>
<dbReference type="InterPro" id="IPR009081">
    <property type="entry name" value="PP-bd_ACP"/>
</dbReference>
<keyword evidence="8" id="KW-0276">Fatty acid metabolism</keyword>
<dbReference type="UniPathway" id="UPA00094"/>
<dbReference type="InterPro" id="IPR014043">
    <property type="entry name" value="Acyl_transferase_dom"/>
</dbReference>
<evidence type="ECO:0000256" key="1">
    <source>
        <dbReference type="ARBA" id="ARBA00012873"/>
    </source>
</evidence>
<dbReference type="CDD" id="cd05195">
    <property type="entry name" value="enoyl_red"/>
    <property type="match status" value="1"/>
</dbReference>
<dbReference type="Pfam" id="PF00698">
    <property type="entry name" value="Acyl_transf_1"/>
    <property type="match status" value="1"/>
</dbReference>
<dbReference type="SMART" id="SM00825">
    <property type="entry name" value="PKS_KS"/>
    <property type="match status" value="1"/>
</dbReference>
<dbReference type="Gene3D" id="3.10.129.110">
    <property type="entry name" value="Polyketide synthase dehydratase"/>
    <property type="match status" value="1"/>
</dbReference>
<dbReference type="InterPro" id="IPR036291">
    <property type="entry name" value="NAD(P)-bd_dom_sf"/>
</dbReference>
<dbReference type="InterPro" id="IPR020841">
    <property type="entry name" value="PKS_Beta-ketoAc_synthase_dom"/>
</dbReference>
<dbReference type="SUPFAM" id="SSF52151">
    <property type="entry name" value="FabD/lysophospholipase-like"/>
    <property type="match status" value="1"/>
</dbReference>
<proteinExistence type="evidence at transcript level"/>
<evidence type="ECO:0000256" key="10">
    <source>
        <dbReference type="ARBA" id="ARBA00023002"/>
    </source>
</evidence>
<dbReference type="InterPro" id="IPR014031">
    <property type="entry name" value="Ketoacyl_synth_C"/>
</dbReference>
<keyword evidence="11" id="KW-0520">NAD</keyword>
<organism evidence="19">
    <name type="scientific">Galeruca daurica</name>
    <dbReference type="NCBI Taxonomy" id="1651263"/>
    <lineage>
        <taxon>Eukaryota</taxon>
        <taxon>Metazoa</taxon>
        <taxon>Ecdysozoa</taxon>
        <taxon>Arthropoda</taxon>
        <taxon>Hexapoda</taxon>
        <taxon>Insecta</taxon>
        <taxon>Pterygota</taxon>
        <taxon>Neoptera</taxon>
        <taxon>Endopterygota</taxon>
        <taxon>Coleoptera</taxon>
        <taxon>Polyphaga</taxon>
        <taxon>Cucujiformia</taxon>
        <taxon>Chrysomeloidea</taxon>
        <taxon>Chrysomelidae</taxon>
        <taxon>Galerucinae</taxon>
        <taxon>Galerucites</taxon>
        <taxon>Galeruca</taxon>
    </lineage>
</organism>
<dbReference type="Gene3D" id="3.90.180.10">
    <property type="entry name" value="Medium-chain alcohol dehydrogenases, catalytic domain"/>
    <property type="match status" value="1"/>
</dbReference>
<feature type="active site" description="Proton donor; for dehydratase activity" evidence="16">
    <location>
        <position position="1088"/>
    </location>
</feature>
<dbReference type="InterPro" id="IPR050091">
    <property type="entry name" value="PKS_NRPS_Biosynth_Enz"/>
</dbReference>
<dbReference type="SMART" id="SM00822">
    <property type="entry name" value="PKS_KR"/>
    <property type="match status" value="1"/>
</dbReference>
<dbReference type="Pfam" id="PF08659">
    <property type="entry name" value="KR"/>
    <property type="match status" value="1"/>
</dbReference>
<dbReference type="GO" id="GO:0006633">
    <property type="term" value="P:fatty acid biosynthetic process"/>
    <property type="evidence" value="ECO:0007669"/>
    <property type="project" value="UniProtKB-UniPathway"/>
</dbReference>
<dbReference type="InterPro" id="IPR049391">
    <property type="entry name" value="FAS_pseudo-KR"/>
</dbReference>
<keyword evidence="5" id="KW-0597">Phosphoprotein</keyword>
<dbReference type="InterPro" id="IPR016036">
    <property type="entry name" value="Malonyl_transacylase_ACP-bd"/>
</dbReference>
<comment type="catalytic activity">
    <reaction evidence="15">
        <text>acetyl-CoA + n malonyl-CoA + 2n NADPH + 2n H(+) = a long-chain fatty acid + (n+1) CoA + n CO2 + 2n NADP(+).</text>
        <dbReference type="EC" id="2.3.1.85"/>
    </reaction>
</comment>
<keyword evidence="12" id="KW-0443">Lipid metabolism</keyword>
<dbReference type="SUPFAM" id="SSF51735">
    <property type="entry name" value="NAD(P)-binding Rossmann-fold domains"/>
    <property type="match status" value="2"/>
</dbReference>
<dbReference type="SUPFAM" id="SSF55048">
    <property type="entry name" value="Probable ACP-binding domain of malonyl-CoA ACP transacylase"/>
    <property type="match status" value="1"/>
</dbReference>
<dbReference type="SUPFAM" id="SSF50129">
    <property type="entry name" value="GroES-like"/>
    <property type="match status" value="1"/>
</dbReference>
<evidence type="ECO:0000256" key="5">
    <source>
        <dbReference type="ARBA" id="ARBA00022553"/>
    </source>
</evidence>
<protein>
    <recommendedName>
        <fullName evidence="2">Fatty acid synthase</fullName>
        <ecNumber evidence="1">2.3.1.85</ecNumber>
    </recommendedName>
</protein>